<evidence type="ECO:0008006" key="3">
    <source>
        <dbReference type="Google" id="ProtNLM"/>
    </source>
</evidence>
<sequence length="264" mass="30906">MRQRRWLELLSNYDCDIRYHPGKANVVADALSRKEREPPLRVRALVMTISLDLPKQILNAQTEARKPEDIKSEDVGGMLVENAKFPEGEKIRNKSWNHVRDGTLFLIWQKIPEWTGTNDTPWIIVTKLTYELSQGYDTNYEGDRERLTRDLRSSHPNGRDPKRFGVTNLDRVHLRNIHKRRATAKDIQTHRRYVCVLVRSAFGKAPIENSGPEVKRLKRSRIPLVKVRWNSKRGPEFTWEREDQFKKKYPHLFIKTAPSSSATL</sequence>
<reference evidence="1" key="2">
    <citation type="submission" date="2022-01" db="EMBL/GenBank/DDBJ databases">
        <authorList>
            <person name="Yamashiro T."/>
            <person name="Shiraishi A."/>
            <person name="Satake H."/>
            <person name="Nakayama K."/>
        </authorList>
    </citation>
    <scope>NUCLEOTIDE SEQUENCE</scope>
</reference>
<organism evidence="1 2">
    <name type="scientific">Tanacetum coccineum</name>
    <dbReference type="NCBI Taxonomy" id="301880"/>
    <lineage>
        <taxon>Eukaryota</taxon>
        <taxon>Viridiplantae</taxon>
        <taxon>Streptophyta</taxon>
        <taxon>Embryophyta</taxon>
        <taxon>Tracheophyta</taxon>
        <taxon>Spermatophyta</taxon>
        <taxon>Magnoliopsida</taxon>
        <taxon>eudicotyledons</taxon>
        <taxon>Gunneridae</taxon>
        <taxon>Pentapetalae</taxon>
        <taxon>asterids</taxon>
        <taxon>campanulids</taxon>
        <taxon>Asterales</taxon>
        <taxon>Asteraceae</taxon>
        <taxon>Asteroideae</taxon>
        <taxon>Anthemideae</taxon>
        <taxon>Anthemidinae</taxon>
        <taxon>Tanacetum</taxon>
    </lineage>
</organism>
<comment type="caution">
    <text evidence="1">The sequence shown here is derived from an EMBL/GenBank/DDBJ whole genome shotgun (WGS) entry which is preliminary data.</text>
</comment>
<protein>
    <recommendedName>
        <fullName evidence="3">Reverse transcriptase domain-containing protein</fullName>
    </recommendedName>
</protein>
<name>A0ABQ5CT07_9ASTR</name>
<keyword evidence="2" id="KW-1185">Reference proteome</keyword>
<evidence type="ECO:0000313" key="2">
    <source>
        <dbReference type="Proteomes" id="UP001151760"/>
    </source>
</evidence>
<gene>
    <name evidence="1" type="ORF">Tco_0910445</name>
</gene>
<dbReference type="EMBL" id="BQNB010014602">
    <property type="protein sequence ID" value="GJT30170.1"/>
    <property type="molecule type" value="Genomic_DNA"/>
</dbReference>
<reference evidence="1" key="1">
    <citation type="journal article" date="2022" name="Int. J. Mol. Sci.">
        <title>Draft Genome of Tanacetum Coccineum: Genomic Comparison of Closely Related Tanacetum-Family Plants.</title>
        <authorList>
            <person name="Yamashiro T."/>
            <person name="Shiraishi A."/>
            <person name="Nakayama K."/>
            <person name="Satake H."/>
        </authorList>
    </citation>
    <scope>NUCLEOTIDE SEQUENCE</scope>
</reference>
<proteinExistence type="predicted"/>
<evidence type="ECO:0000313" key="1">
    <source>
        <dbReference type="EMBL" id="GJT30170.1"/>
    </source>
</evidence>
<dbReference type="Proteomes" id="UP001151760">
    <property type="component" value="Unassembled WGS sequence"/>
</dbReference>
<accession>A0ABQ5CT07</accession>